<reference evidence="5" key="1">
    <citation type="journal article" date="2020" name="mSystems">
        <title>Genome- and Community-Level Interaction Insights into Carbon Utilization and Element Cycling Functions of Hydrothermarchaeota in Hydrothermal Sediment.</title>
        <authorList>
            <person name="Zhou Z."/>
            <person name="Liu Y."/>
            <person name="Xu W."/>
            <person name="Pan J."/>
            <person name="Luo Z.H."/>
            <person name="Li M."/>
        </authorList>
    </citation>
    <scope>NUCLEOTIDE SEQUENCE [LARGE SCALE GENOMIC DNA]</scope>
    <source>
        <strain evidence="5">HyVt-577</strain>
    </source>
</reference>
<dbReference type="PANTHER" id="PTHR42953">
    <property type="entry name" value="HIGH-AFFINITY ZINC UPTAKE SYSTEM PROTEIN ZNUA-RELATED"/>
    <property type="match status" value="1"/>
</dbReference>
<evidence type="ECO:0000256" key="3">
    <source>
        <dbReference type="ARBA" id="ARBA00022729"/>
    </source>
</evidence>
<dbReference type="InterPro" id="IPR050492">
    <property type="entry name" value="Bact_metal-bind_prot9"/>
</dbReference>
<dbReference type="Gene3D" id="3.40.50.1980">
    <property type="entry name" value="Nitrogenase molybdenum iron protein domain"/>
    <property type="match status" value="2"/>
</dbReference>
<organism evidence="5">
    <name type="scientific">Caldithrix abyssi</name>
    <dbReference type="NCBI Taxonomy" id="187145"/>
    <lineage>
        <taxon>Bacteria</taxon>
        <taxon>Pseudomonadati</taxon>
        <taxon>Calditrichota</taxon>
        <taxon>Calditrichia</taxon>
        <taxon>Calditrichales</taxon>
        <taxon>Calditrichaceae</taxon>
        <taxon>Caldithrix</taxon>
    </lineage>
</organism>
<sequence length="353" mass="39547">MESNNKKINLNRTRLAGVILVLSLFFLRAGYAADRLNVVTTLSTYADIAKQIGKERIEVQYIVPGDQDAHFVRPKPSYAVMLSKADVFVTTGLDLELWVPSVVDMSKNDHIRSGQEGYVAAYDGIELLDKPTVLSRSEGGLHIYGNPHITTSPLNWKIIAENIAIGLIKNDPANEDFYRQNLSIFQKEIDKRLFGETLVKLMGGSLLTKLALSGQLIDFLQNKSYAGKKLIDYLGGWLGEGLVFRNKKIVAYHKNWVYFKQLFGLDIIGYVEPKPGIPPSPKHVEDLIVKMKKNNIKVILAANYFDENKVRNICAKVNAVPVIVPIYVNGAPGTENVFKLADYWVSHLKAAWK</sequence>
<dbReference type="PRINTS" id="PR00690">
    <property type="entry name" value="ADHESNFAMILY"/>
</dbReference>
<name>A0A7V4TYZ6_CALAY</name>
<evidence type="ECO:0000256" key="1">
    <source>
        <dbReference type="ARBA" id="ARBA00011028"/>
    </source>
</evidence>
<keyword evidence="2 4" id="KW-0813">Transport</keyword>
<evidence type="ECO:0000256" key="2">
    <source>
        <dbReference type="ARBA" id="ARBA00022448"/>
    </source>
</evidence>
<proteinExistence type="inferred from homology"/>
<accession>A0A7V4TYZ6</accession>
<dbReference type="AlphaFoldDB" id="A0A7V4TYZ6"/>
<dbReference type="SUPFAM" id="SSF53807">
    <property type="entry name" value="Helical backbone' metal receptor"/>
    <property type="match status" value="2"/>
</dbReference>
<gene>
    <name evidence="5" type="ORF">ENK44_03635</name>
</gene>
<keyword evidence="3" id="KW-0732">Signal</keyword>
<comment type="similarity">
    <text evidence="1 4">Belongs to the bacterial solute-binding protein 9 family.</text>
</comment>
<dbReference type="InterPro" id="IPR006128">
    <property type="entry name" value="Lipoprotein_PsaA-like"/>
</dbReference>
<dbReference type="InterPro" id="IPR006129">
    <property type="entry name" value="AdhesinB"/>
</dbReference>
<dbReference type="GO" id="GO:0030001">
    <property type="term" value="P:metal ion transport"/>
    <property type="evidence" value="ECO:0007669"/>
    <property type="project" value="InterPro"/>
</dbReference>
<evidence type="ECO:0000313" key="5">
    <source>
        <dbReference type="EMBL" id="HGY54773.1"/>
    </source>
</evidence>
<evidence type="ECO:0000256" key="4">
    <source>
        <dbReference type="RuleBase" id="RU003512"/>
    </source>
</evidence>
<dbReference type="PANTHER" id="PTHR42953:SF2">
    <property type="entry name" value="ADHESION PROTEIN"/>
    <property type="match status" value="1"/>
</dbReference>
<comment type="caution">
    <text evidence="5">The sequence shown here is derived from an EMBL/GenBank/DDBJ whole genome shotgun (WGS) entry which is preliminary data.</text>
</comment>
<dbReference type="Pfam" id="PF01297">
    <property type="entry name" value="ZnuA"/>
    <property type="match status" value="2"/>
</dbReference>
<dbReference type="Proteomes" id="UP000885779">
    <property type="component" value="Unassembled WGS sequence"/>
</dbReference>
<protein>
    <submittedName>
        <fullName evidence="5">Zinc ABC transporter substrate-binding protein</fullName>
    </submittedName>
</protein>
<dbReference type="GO" id="GO:0007155">
    <property type="term" value="P:cell adhesion"/>
    <property type="evidence" value="ECO:0007669"/>
    <property type="project" value="InterPro"/>
</dbReference>
<dbReference type="InterPro" id="IPR006127">
    <property type="entry name" value="ZnuA-like"/>
</dbReference>
<dbReference type="GO" id="GO:0046872">
    <property type="term" value="F:metal ion binding"/>
    <property type="evidence" value="ECO:0007669"/>
    <property type="project" value="InterPro"/>
</dbReference>
<dbReference type="EMBL" id="DRQG01000031">
    <property type="protein sequence ID" value="HGY54773.1"/>
    <property type="molecule type" value="Genomic_DNA"/>
</dbReference>
<dbReference type="PRINTS" id="PR00691">
    <property type="entry name" value="ADHESINB"/>
</dbReference>